<gene>
    <name evidence="1" type="ORF">DS031_00660</name>
</gene>
<proteinExistence type="predicted"/>
<dbReference type="Pfam" id="PF07315">
    <property type="entry name" value="DUF1462"/>
    <property type="match status" value="1"/>
</dbReference>
<comment type="caution">
    <text evidence="1">The sequence shown here is derived from an EMBL/GenBank/DDBJ whole genome shotgun (WGS) entry which is preliminary data.</text>
</comment>
<dbReference type="InterPro" id="IPR009190">
    <property type="entry name" value="DUF1462"/>
</dbReference>
<protein>
    <submittedName>
        <fullName evidence="1">Disulfide oxidoreductase</fullName>
    </submittedName>
</protein>
<dbReference type="InterPro" id="IPR036249">
    <property type="entry name" value="Thioredoxin-like_sf"/>
</dbReference>
<dbReference type="RefSeq" id="WP_113804000.1">
    <property type="nucleotide sequence ID" value="NZ_QOCW01000001.1"/>
</dbReference>
<dbReference type="PIRSF" id="PIRSF010603">
    <property type="entry name" value="UCP010603"/>
    <property type="match status" value="1"/>
</dbReference>
<name>A0A366Y1N6_9BACI</name>
<dbReference type="Proteomes" id="UP000253314">
    <property type="component" value="Unassembled WGS sequence"/>
</dbReference>
<dbReference type="SUPFAM" id="SSF52833">
    <property type="entry name" value="Thioredoxin-like"/>
    <property type="match status" value="1"/>
</dbReference>
<evidence type="ECO:0000313" key="1">
    <source>
        <dbReference type="EMBL" id="RBW71295.1"/>
    </source>
</evidence>
<organism evidence="1 2">
    <name type="scientific">Bacillus taeanensis</name>
    <dbReference type="NCBI Taxonomy" id="273032"/>
    <lineage>
        <taxon>Bacteria</taxon>
        <taxon>Bacillati</taxon>
        <taxon>Bacillota</taxon>
        <taxon>Bacilli</taxon>
        <taxon>Bacillales</taxon>
        <taxon>Bacillaceae</taxon>
        <taxon>Bacillus</taxon>
    </lineage>
</organism>
<dbReference type="OrthoDB" id="2389679at2"/>
<dbReference type="InterPro" id="IPR038218">
    <property type="entry name" value="YuzD-like_sp"/>
</dbReference>
<evidence type="ECO:0000313" key="2">
    <source>
        <dbReference type="Proteomes" id="UP000253314"/>
    </source>
</evidence>
<sequence length="108" mass="12495">MGIQEVEILVYGAEQRCASCVNLPSSKETTEWLTAALERKYKDQPCVVRYVDIFNPTDEVEKVFAERVIEEELFYPIVVIKGEIIAEGNPRLKDIYKVMEQYGYKPTE</sequence>
<keyword evidence="2" id="KW-1185">Reference proteome</keyword>
<dbReference type="EMBL" id="QOCW01000001">
    <property type="protein sequence ID" value="RBW71295.1"/>
    <property type="molecule type" value="Genomic_DNA"/>
</dbReference>
<accession>A0A366Y1N6</accession>
<dbReference type="AlphaFoldDB" id="A0A366Y1N6"/>
<dbReference type="Gene3D" id="3.40.30.30">
    <property type="entry name" value="Hypothetical protein sa0798"/>
    <property type="match status" value="1"/>
</dbReference>
<reference evidence="1 2" key="1">
    <citation type="submission" date="2018-07" db="EMBL/GenBank/DDBJ databases">
        <title>Lottiidibacillus patelloidae gen. nov., sp. nov., isolated from the intestinal tract of a marine limpet and the reclassification of B. taeanensis BH030017T, B. algicola KMM 3737T and B. hwajinpoensis SW-72T as genus Lottiidibacillus.</title>
        <authorList>
            <person name="Liu R."/>
            <person name="Huang Z."/>
        </authorList>
    </citation>
    <scope>NUCLEOTIDE SEQUENCE [LARGE SCALE GENOMIC DNA]</scope>
    <source>
        <strain evidence="1 2">BH030017</strain>
    </source>
</reference>